<evidence type="ECO:0000256" key="1">
    <source>
        <dbReference type="SAM" id="MobiDB-lite"/>
    </source>
</evidence>
<sequence>MKLSDLKINRKPLDRSKTKEIISKVSSFLEESKNTDAECIEGEAEDGRYIELNLLIPTSNGNEESLILPVNFSGSSTECDDSSSESENDLPEITIQSTGKLNTSIPTPPSRKSAKLIEEIEPNCTDDCDIKK</sequence>
<protein>
    <submittedName>
        <fullName evidence="3">Uncharacterized protein</fullName>
    </submittedName>
</protein>
<proteinExistence type="predicted"/>
<feature type="compositionally biased region" description="Polar residues" evidence="1">
    <location>
        <begin position="94"/>
        <end position="105"/>
    </location>
</feature>
<evidence type="ECO:0000313" key="2">
    <source>
        <dbReference type="Proteomes" id="UP000050795"/>
    </source>
</evidence>
<accession>A0AA85K3Z7</accession>
<organism evidence="2 3">
    <name type="scientific">Trichobilharzia regenti</name>
    <name type="common">Nasal bird schistosome</name>
    <dbReference type="NCBI Taxonomy" id="157069"/>
    <lineage>
        <taxon>Eukaryota</taxon>
        <taxon>Metazoa</taxon>
        <taxon>Spiralia</taxon>
        <taxon>Lophotrochozoa</taxon>
        <taxon>Platyhelminthes</taxon>
        <taxon>Trematoda</taxon>
        <taxon>Digenea</taxon>
        <taxon>Strigeidida</taxon>
        <taxon>Schistosomatoidea</taxon>
        <taxon>Schistosomatidae</taxon>
        <taxon>Trichobilharzia</taxon>
    </lineage>
</organism>
<reference evidence="2" key="1">
    <citation type="submission" date="2022-06" db="EMBL/GenBank/DDBJ databases">
        <authorList>
            <person name="Berger JAMES D."/>
            <person name="Berger JAMES D."/>
        </authorList>
    </citation>
    <scope>NUCLEOTIDE SEQUENCE [LARGE SCALE GENOMIC DNA]</scope>
</reference>
<feature type="region of interest" description="Disordered" evidence="1">
    <location>
        <begin position="73"/>
        <end position="118"/>
    </location>
</feature>
<evidence type="ECO:0000313" key="3">
    <source>
        <dbReference type="WBParaSite" id="TREG1_57890.1"/>
    </source>
</evidence>
<reference evidence="3" key="2">
    <citation type="submission" date="2023-11" db="UniProtKB">
        <authorList>
            <consortium name="WormBaseParasite"/>
        </authorList>
    </citation>
    <scope>IDENTIFICATION</scope>
</reference>
<dbReference type="WBParaSite" id="TREG1_57890.1">
    <property type="protein sequence ID" value="TREG1_57890.1"/>
    <property type="gene ID" value="TREG1_57890"/>
</dbReference>
<keyword evidence="2" id="KW-1185">Reference proteome</keyword>
<dbReference type="Proteomes" id="UP000050795">
    <property type="component" value="Unassembled WGS sequence"/>
</dbReference>
<name>A0AA85K3Z7_TRIRE</name>
<dbReference type="AlphaFoldDB" id="A0AA85K3Z7"/>
<feature type="compositionally biased region" description="Acidic residues" evidence="1">
    <location>
        <begin position="78"/>
        <end position="90"/>
    </location>
</feature>